<keyword evidence="3" id="KW-1185">Reference proteome</keyword>
<dbReference type="EMBL" id="AATP01000010">
    <property type="protein sequence ID" value="EAU40010.1"/>
    <property type="molecule type" value="Genomic_DNA"/>
</dbReference>
<dbReference type="Proteomes" id="UP000004310">
    <property type="component" value="Unassembled WGS sequence"/>
</dbReference>
<dbReference type="eggNOG" id="COG0662">
    <property type="taxonomic scope" value="Bacteria"/>
</dbReference>
<organism evidence="2 3">
    <name type="scientific">Fulvimarina pelagi HTCC2506</name>
    <dbReference type="NCBI Taxonomy" id="314231"/>
    <lineage>
        <taxon>Bacteria</taxon>
        <taxon>Pseudomonadati</taxon>
        <taxon>Pseudomonadota</taxon>
        <taxon>Alphaproteobacteria</taxon>
        <taxon>Hyphomicrobiales</taxon>
        <taxon>Aurantimonadaceae</taxon>
        <taxon>Fulvimarina</taxon>
    </lineage>
</organism>
<dbReference type="Gene3D" id="2.60.120.10">
    <property type="entry name" value="Jelly Rolls"/>
    <property type="match status" value="1"/>
</dbReference>
<reference evidence="2 3" key="1">
    <citation type="journal article" date="2010" name="J. Bacteriol.">
        <title>Genome sequence of Fulvimarina pelagi HTCC2506T, a Mn(II)-oxidizing alphaproteobacterium possessing an aerobic anoxygenic photosynthetic gene cluster and Xanthorhodopsin.</title>
        <authorList>
            <person name="Kang I."/>
            <person name="Oh H.M."/>
            <person name="Lim S.I."/>
            <person name="Ferriera S."/>
            <person name="Giovannoni S.J."/>
            <person name="Cho J.C."/>
        </authorList>
    </citation>
    <scope>NUCLEOTIDE SEQUENCE [LARGE SCALE GENOMIC DNA]</scope>
    <source>
        <strain evidence="2 3">HTCC2506</strain>
    </source>
</reference>
<feature type="domain" description="Cupin type-2" evidence="1">
    <location>
        <begin position="48"/>
        <end position="117"/>
    </location>
</feature>
<protein>
    <submittedName>
        <fullName evidence="2">Cupin 2</fullName>
    </submittedName>
</protein>
<dbReference type="InterPro" id="IPR014710">
    <property type="entry name" value="RmlC-like_jellyroll"/>
</dbReference>
<dbReference type="HOGENOM" id="CLU_103066_3_2_5"/>
<dbReference type="AlphaFoldDB" id="Q0FYI5"/>
<dbReference type="PANTHER" id="PTHR36440:SF1">
    <property type="entry name" value="PUTATIVE (AFU_ORTHOLOGUE AFUA_8G07350)-RELATED"/>
    <property type="match status" value="1"/>
</dbReference>
<dbReference type="InterPro" id="IPR053146">
    <property type="entry name" value="QDO-like"/>
</dbReference>
<sequence>MENLKMLNTPVYTTAASAIASVPAREFLSALAWIKADGANTAGTMSMIEVFAPNGWETPWHVHYTHDEYFYVLEGVISAQVGEHRITLEAGNFAFGPRGIPHGYRVAGSGPARLLMMTNDRDFAEFVREASRPASGDGFPEPSEPDIDFLMAAARRSGQDVLGPLPF</sequence>
<dbReference type="InterPro" id="IPR011051">
    <property type="entry name" value="RmlC_Cupin_sf"/>
</dbReference>
<dbReference type="PANTHER" id="PTHR36440">
    <property type="entry name" value="PUTATIVE (AFU_ORTHOLOGUE AFUA_8G07350)-RELATED"/>
    <property type="match status" value="1"/>
</dbReference>
<dbReference type="InterPro" id="IPR013096">
    <property type="entry name" value="Cupin_2"/>
</dbReference>
<evidence type="ECO:0000259" key="1">
    <source>
        <dbReference type="Pfam" id="PF07883"/>
    </source>
</evidence>
<dbReference type="SUPFAM" id="SSF51182">
    <property type="entry name" value="RmlC-like cupins"/>
    <property type="match status" value="1"/>
</dbReference>
<name>Q0FYI5_9HYPH</name>
<gene>
    <name evidence="2" type="ORF">FP2506_02175</name>
</gene>
<comment type="caution">
    <text evidence="2">The sequence shown here is derived from an EMBL/GenBank/DDBJ whole genome shotgun (WGS) entry which is preliminary data.</text>
</comment>
<dbReference type="Pfam" id="PF07883">
    <property type="entry name" value="Cupin_2"/>
    <property type="match status" value="1"/>
</dbReference>
<evidence type="ECO:0000313" key="2">
    <source>
        <dbReference type="EMBL" id="EAU40010.1"/>
    </source>
</evidence>
<dbReference type="STRING" id="217511.GCA_001463845_03108"/>
<accession>Q0FYI5</accession>
<evidence type="ECO:0000313" key="3">
    <source>
        <dbReference type="Proteomes" id="UP000004310"/>
    </source>
</evidence>
<proteinExistence type="predicted"/>